<dbReference type="RefSeq" id="XP_018043268.1">
    <property type="nucleotide sequence ID" value="XM_018173678.1"/>
</dbReference>
<dbReference type="GeneID" id="28757164"/>
<accession>A0A177CZG7</accession>
<sequence length="227" mass="25554">MSFGFSPSDFVTLINLTRIAYKGWESACGEYADITSTLLSLQVVLKRVQRHVDQPITENVEPFLQAPGTLRDDLAEILRNSNRTVGELQTIVHKYPSLGRDRKSNWERLRLGCKQLDGLQIRLSRNLNLISTLLLDRVLLSIDLCHRDIHHISSKIQGGVPVALENIVESQASDARTASSTFTTYEHDSVEVWRELRREMVNLGFKSDDVLANKNDLLALARAISGD</sequence>
<evidence type="ECO:0000313" key="1">
    <source>
        <dbReference type="EMBL" id="OAG12903.1"/>
    </source>
</evidence>
<dbReference type="OrthoDB" id="7464126at2759"/>
<name>A0A177CZG7_9PLEO</name>
<proteinExistence type="predicted"/>
<evidence type="ECO:0008006" key="3">
    <source>
        <dbReference type="Google" id="ProtNLM"/>
    </source>
</evidence>
<reference evidence="1 2" key="1">
    <citation type="submission" date="2016-05" db="EMBL/GenBank/DDBJ databases">
        <title>Comparative analysis of secretome profiles of manganese(II)-oxidizing ascomycete fungi.</title>
        <authorList>
            <consortium name="DOE Joint Genome Institute"/>
            <person name="Zeiner C.A."/>
            <person name="Purvine S.O."/>
            <person name="Zink E.M."/>
            <person name="Wu S."/>
            <person name="Pasa-Tolic L."/>
            <person name="Chaput D.L."/>
            <person name="Haridas S."/>
            <person name="Grigoriev I.V."/>
            <person name="Santelli C.M."/>
            <person name="Hansel C.M."/>
        </authorList>
    </citation>
    <scope>NUCLEOTIDE SEQUENCE [LARGE SCALE GENOMIC DNA]</scope>
    <source>
        <strain evidence="1 2">AP3s5-JAC2a</strain>
    </source>
</reference>
<protein>
    <recommendedName>
        <fullName evidence="3">Fungal N-terminal domain-containing protein</fullName>
    </recommendedName>
</protein>
<dbReference type="Proteomes" id="UP000077069">
    <property type="component" value="Unassembled WGS sequence"/>
</dbReference>
<dbReference type="AlphaFoldDB" id="A0A177CZG7"/>
<feature type="non-terminal residue" evidence="1">
    <location>
        <position position="227"/>
    </location>
</feature>
<dbReference type="EMBL" id="KV441548">
    <property type="protein sequence ID" value="OAG12903.1"/>
    <property type="molecule type" value="Genomic_DNA"/>
</dbReference>
<organism evidence="1 2">
    <name type="scientific">Paraphaeosphaeria sporulosa</name>
    <dbReference type="NCBI Taxonomy" id="1460663"/>
    <lineage>
        <taxon>Eukaryota</taxon>
        <taxon>Fungi</taxon>
        <taxon>Dikarya</taxon>
        <taxon>Ascomycota</taxon>
        <taxon>Pezizomycotina</taxon>
        <taxon>Dothideomycetes</taxon>
        <taxon>Pleosporomycetidae</taxon>
        <taxon>Pleosporales</taxon>
        <taxon>Massarineae</taxon>
        <taxon>Didymosphaeriaceae</taxon>
        <taxon>Paraphaeosphaeria</taxon>
    </lineage>
</organism>
<dbReference type="InParanoid" id="A0A177CZG7"/>
<gene>
    <name evidence="1" type="ORF">CC84DRAFT_1071901</name>
</gene>
<evidence type="ECO:0000313" key="2">
    <source>
        <dbReference type="Proteomes" id="UP000077069"/>
    </source>
</evidence>
<keyword evidence="2" id="KW-1185">Reference proteome</keyword>
<dbReference type="STRING" id="1460663.A0A177CZG7"/>